<sequence length="102" mass="12232">MYAVCKLKCANHRMPIVSDIYSNVPVDERICNICQLNEIGDEFHYLFKCKYFNKHRCKFVKHYYYIHVNMHKMTQLFDDTNDTELIKLAKFISIIIIHLKNG</sequence>
<name>A0AAV2QDD5_MEGNR</name>
<reference evidence="1 2" key="1">
    <citation type="submission" date="2024-05" db="EMBL/GenBank/DDBJ databases">
        <authorList>
            <person name="Wallberg A."/>
        </authorList>
    </citation>
    <scope>NUCLEOTIDE SEQUENCE [LARGE SCALE GENOMIC DNA]</scope>
</reference>
<dbReference type="EMBL" id="CAXKWB010006139">
    <property type="protein sequence ID" value="CAL4081602.1"/>
    <property type="molecule type" value="Genomic_DNA"/>
</dbReference>
<keyword evidence="2" id="KW-1185">Reference proteome</keyword>
<protein>
    <submittedName>
        <fullName evidence="1">Uncharacterized protein</fullName>
    </submittedName>
</protein>
<proteinExistence type="predicted"/>
<dbReference type="Proteomes" id="UP001497623">
    <property type="component" value="Unassembled WGS sequence"/>
</dbReference>
<evidence type="ECO:0000313" key="2">
    <source>
        <dbReference type="Proteomes" id="UP001497623"/>
    </source>
</evidence>
<dbReference type="AlphaFoldDB" id="A0AAV2QDD5"/>
<gene>
    <name evidence="1" type="ORF">MNOR_LOCUS11589</name>
</gene>
<accession>A0AAV2QDD5</accession>
<evidence type="ECO:0000313" key="1">
    <source>
        <dbReference type="EMBL" id="CAL4081602.1"/>
    </source>
</evidence>
<comment type="caution">
    <text evidence="1">The sequence shown here is derived from an EMBL/GenBank/DDBJ whole genome shotgun (WGS) entry which is preliminary data.</text>
</comment>
<organism evidence="1 2">
    <name type="scientific">Meganyctiphanes norvegica</name>
    <name type="common">Northern krill</name>
    <name type="synonym">Thysanopoda norvegica</name>
    <dbReference type="NCBI Taxonomy" id="48144"/>
    <lineage>
        <taxon>Eukaryota</taxon>
        <taxon>Metazoa</taxon>
        <taxon>Ecdysozoa</taxon>
        <taxon>Arthropoda</taxon>
        <taxon>Crustacea</taxon>
        <taxon>Multicrustacea</taxon>
        <taxon>Malacostraca</taxon>
        <taxon>Eumalacostraca</taxon>
        <taxon>Eucarida</taxon>
        <taxon>Euphausiacea</taxon>
        <taxon>Euphausiidae</taxon>
        <taxon>Meganyctiphanes</taxon>
    </lineage>
</organism>